<keyword evidence="3" id="KW-1185">Reference proteome</keyword>
<dbReference type="Proteomes" id="UP000018050">
    <property type="component" value="Unassembled WGS sequence"/>
</dbReference>
<dbReference type="GeneID" id="25274090"/>
<feature type="region of interest" description="Disordered" evidence="1">
    <location>
        <begin position="30"/>
        <end position="98"/>
    </location>
</feature>
<reference evidence="2" key="1">
    <citation type="submission" date="2013-10" db="EMBL/GenBank/DDBJ databases">
        <title>Genomic analysis of the causative agents of coccidiosis in chickens.</title>
        <authorList>
            <person name="Reid A.J."/>
            <person name="Blake D."/>
            <person name="Billington K."/>
            <person name="Browne H."/>
            <person name="Dunn M."/>
            <person name="Hung S."/>
            <person name="Kawahara F."/>
            <person name="Miranda-Saavedra D."/>
            <person name="Mourier T."/>
            <person name="Nagra H."/>
            <person name="Otto T.D."/>
            <person name="Rawlings N."/>
            <person name="Sanchez A."/>
            <person name="Sanders M."/>
            <person name="Subramaniam C."/>
            <person name="Tay Y."/>
            <person name="Dear P."/>
            <person name="Doerig C."/>
            <person name="Gruber A."/>
            <person name="Parkinson J."/>
            <person name="Shirley M."/>
            <person name="Wan K.L."/>
            <person name="Berriman M."/>
            <person name="Tomley F."/>
            <person name="Pain A."/>
        </authorList>
    </citation>
    <scope>NUCLEOTIDE SEQUENCE</scope>
    <source>
        <strain evidence="2">Houghton</strain>
    </source>
</reference>
<dbReference type="RefSeq" id="XP_013248961.1">
    <property type="nucleotide sequence ID" value="XM_013393507.1"/>
</dbReference>
<protein>
    <submittedName>
        <fullName evidence="2">Uncharacterized protein</fullName>
    </submittedName>
</protein>
<name>U6GM62_EIMAC</name>
<proteinExistence type="predicted"/>
<organism evidence="2 3">
    <name type="scientific">Eimeria acervulina</name>
    <name type="common">Coccidian parasite</name>
    <dbReference type="NCBI Taxonomy" id="5801"/>
    <lineage>
        <taxon>Eukaryota</taxon>
        <taxon>Sar</taxon>
        <taxon>Alveolata</taxon>
        <taxon>Apicomplexa</taxon>
        <taxon>Conoidasida</taxon>
        <taxon>Coccidia</taxon>
        <taxon>Eucoccidiorida</taxon>
        <taxon>Eimeriorina</taxon>
        <taxon>Eimeriidae</taxon>
        <taxon>Eimeria</taxon>
    </lineage>
</organism>
<feature type="compositionally biased region" description="Low complexity" evidence="1">
    <location>
        <begin position="78"/>
        <end position="91"/>
    </location>
</feature>
<dbReference type="AlphaFoldDB" id="U6GM62"/>
<gene>
    <name evidence="2" type="ORF">EAH_00060200</name>
</gene>
<accession>U6GM62</accession>
<sequence>MAIGAPIPYDAGLHPAHYYEGNERLGHIAQSKEREAAASPAAHATPQAHMRGSDGQQKMHNPASATAEMTARARTGDTETAAPATATTTARTQRKEEE</sequence>
<evidence type="ECO:0000313" key="2">
    <source>
        <dbReference type="EMBL" id="CDI81270.1"/>
    </source>
</evidence>
<dbReference type="EMBL" id="HG671576">
    <property type="protein sequence ID" value="CDI81270.1"/>
    <property type="molecule type" value="Genomic_DNA"/>
</dbReference>
<dbReference type="VEuPathDB" id="ToxoDB:EAH_00060200"/>
<feature type="compositionally biased region" description="Low complexity" evidence="1">
    <location>
        <begin position="37"/>
        <end position="49"/>
    </location>
</feature>
<evidence type="ECO:0000313" key="3">
    <source>
        <dbReference type="Proteomes" id="UP000018050"/>
    </source>
</evidence>
<reference evidence="2" key="2">
    <citation type="submission" date="2013-10" db="EMBL/GenBank/DDBJ databases">
        <authorList>
            <person name="Aslett M."/>
        </authorList>
    </citation>
    <scope>NUCLEOTIDE SEQUENCE</scope>
    <source>
        <strain evidence="2">Houghton</strain>
    </source>
</reference>
<evidence type="ECO:0000256" key="1">
    <source>
        <dbReference type="SAM" id="MobiDB-lite"/>
    </source>
</evidence>